<dbReference type="InterPro" id="IPR036259">
    <property type="entry name" value="MFS_trans_sf"/>
</dbReference>
<feature type="region of interest" description="Disordered" evidence="9">
    <location>
        <begin position="482"/>
        <end position="550"/>
    </location>
</feature>
<dbReference type="SUPFAM" id="SSF63380">
    <property type="entry name" value="Riboflavin synthase domain-like"/>
    <property type="match status" value="1"/>
</dbReference>
<feature type="domain" description="EF-hand" evidence="11">
    <location>
        <begin position="7"/>
        <end position="42"/>
    </location>
</feature>
<feature type="transmembrane region" description="Helical" evidence="10">
    <location>
        <begin position="1142"/>
        <end position="1162"/>
    </location>
</feature>
<evidence type="ECO:0000256" key="10">
    <source>
        <dbReference type="SAM" id="Phobius"/>
    </source>
</evidence>
<evidence type="ECO:0000256" key="7">
    <source>
        <dbReference type="ARBA" id="ARBA00023065"/>
    </source>
</evidence>
<dbReference type="InterPro" id="IPR039261">
    <property type="entry name" value="FNR_nucleotide-bd"/>
</dbReference>
<feature type="compositionally biased region" description="Low complexity" evidence="9">
    <location>
        <begin position="503"/>
        <end position="516"/>
    </location>
</feature>
<feature type="transmembrane region" description="Helical" evidence="10">
    <location>
        <begin position="1168"/>
        <end position="1189"/>
    </location>
</feature>
<keyword evidence="6" id="KW-0560">Oxidoreductase</keyword>
<dbReference type="EMBL" id="MNUE01000001">
    <property type="protein sequence ID" value="OJD40717.1"/>
    <property type="molecule type" value="Genomic_DNA"/>
</dbReference>
<dbReference type="PROSITE" id="PS50222">
    <property type="entry name" value="EF_HAND_2"/>
    <property type="match status" value="1"/>
</dbReference>
<keyword evidence="3 10" id="KW-0812">Transmembrane</keyword>
<organism evidence="13 14">
    <name type="scientific">Diplodia corticola</name>
    <dbReference type="NCBI Taxonomy" id="236234"/>
    <lineage>
        <taxon>Eukaryota</taxon>
        <taxon>Fungi</taxon>
        <taxon>Dikarya</taxon>
        <taxon>Ascomycota</taxon>
        <taxon>Pezizomycotina</taxon>
        <taxon>Dothideomycetes</taxon>
        <taxon>Dothideomycetes incertae sedis</taxon>
        <taxon>Botryosphaeriales</taxon>
        <taxon>Botryosphaeriaceae</taxon>
        <taxon>Diplodia</taxon>
    </lineage>
</organism>
<dbReference type="Pfam" id="PF08022">
    <property type="entry name" value="FAD_binding_8"/>
    <property type="match status" value="1"/>
</dbReference>
<dbReference type="GO" id="GO:0016491">
    <property type="term" value="F:oxidoreductase activity"/>
    <property type="evidence" value="ECO:0007669"/>
    <property type="project" value="UniProtKB-KW"/>
</dbReference>
<accession>A0A1J9SM77</accession>
<feature type="domain" description="FAD-binding FR-type" evidence="12">
    <location>
        <begin position="335"/>
        <end position="448"/>
    </location>
</feature>
<dbReference type="FunFam" id="1.20.1250.20:FF:000013">
    <property type="entry name" value="MFS general substrate transporter"/>
    <property type="match status" value="1"/>
</dbReference>
<evidence type="ECO:0000256" key="5">
    <source>
        <dbReference type="ARBA" id="ARBA00022989"/>
    </source>
</evidence>
<dbReference type="PROSITE" id="PS51384">
    <property type="entry name" value="FAD_FR"/>
    <property type="match status" value="1"/>
</dbReference>
<keyword evidence="4" id="KW-0249">Electron transport</keyword>
<feature type="transmembrane region" description="Helical" evidence="10">
    <location>
        <begin position="266"/>
        <end position="286"/>
    </location>
</feature>
<evidence type="ECO:0000313" key="13">
    <source>
        <dbReference type="EMBL" id="OJD40717.1"/>
    </source>
</evidence>
<dbReference type="InterPro" id="IPR017927">
    <property type="entry name" value="FAD-bd_FR_type"/>
</dbReference>
<dbReference type="RefSeq" id="XP_020135560.1">
    <property type="nucleotide sequence ID" value="XM_020269855.1"/>
</dbReference>
<sequence length="1305" mass="145598">MANNAFLTDEEITQFLDQLDRYRDGKIDYRELQHRLDQAHNDITPDPQPDNIYHDAKERHRFLRSIVGTDEDHIPRAELAQRIREWEIPSLEQSRKEEQDEKDYVSNLSIWRRVRAYWAVHGPEFLFIALVVGMQLAFGVWQLVKYVVIVEYREAFGWGVVLAKACAGALCPTFFFLILSMSRYFSTILRRSYHISRFINFDLSQEFHIKISCVALALSTLHAIGHLTGTFIYGTSPQSQAKVAILLGPAAANQPYSSYTSSLPGWSGMVALGLFWTLALCSMPVVRKWNYDIFQLSHLLMYPIIGLLMAHGTASLLQWPMLGYFLAFPTLLILVERVTRVVAGFQRIPATVRILDGETVEIKAEVPKERIWKYQAGKYVFLQVPQLSLWQWHPFTVSVCIGREFQLNIKTDGNWTRRLRDLAKASPDGKTAQIDIGINGPFGAPAQRFHDFSHTIVVGAGIGVTSFSGILADLQARNDRVHSCSPTDEKQRDRKPSLRNCHSDSSLASSASSSSHPDSHSPLPPPPASENKPNKKPNTSKLEKAPHNTTTPYAADYRRCDFHWMVRDRNYLYWFSDLLNRISRSQARYQRARRESRAPSTLDIRINTHVTQRRDALAVHVYRWLLEKQRRPAHGRHHRPSVSPLTGLVSPTHFGRPDFVAILDEHYEDMRRYRMSLVAREREEEEDVEGRRRGGGGGGAGAGAEPGCCIAGRSGNRLRVGVFFCGAPVVGEILADRCSALTARGRADGSRVEYYFITEVFGNSFCRSEIAVFLFAKWQFSRSSYTKGADMQHAKSGSVEDVEKIETTTPLPDDLPLPECLAHLNSDELRQLEKSLVRRLDCTLLPVVLLLFLLNIIDRNNIASAKIVGITETLNLTNNQYNTCLLLFYVGYVITQVPSNLIIGKVRPSLYICSITSAWGVISMCQGFTKNFAGLAVTRTILGLVEAPFLPGVFVLMSCWYKRSELPVRIAILYGGNMLATAFSGLIAAGITSRMDGKAGRPSWEWLFIIEGAMTTVIALLVIPLLPDYPLQSPHRWLSPPHQSLAEHRIRAENAGIPDTDPSSALWGLQQALLDPKLYAFTLQQMSLITAQSFNNFFPSIVSTLGYPPTTTLLLTAPPYLLAFLASLLVSLHASRRSERGLHIAACLAVALLGNLLAMLAPGVPARYAATFLMTAGAYAPYNLCVAWLSASLPRPRAKRGAALAVVNFMGAGVAHFYTSYMFPDSQKPRYYAGGGVMSGACVVAAAVAAGIKWHLRRENERFEREEREGGPEGLAAVGRKRGIVGAREGEGSGAQAVVRFRYVH</sequence>
<dbReference type="Gene3D" id="1.20.1250.20">
    <property type="entry name" value="MFS general substrate transporter like domains"/>
    <property type="match status" value="2"/>
</dbReference>
<evidence type="ECO:0000313" key="14">
    <source>
        <dbReference type="Proteomes" id="UP000183809"/>
    </source>
</evidence>
<feature type="transmembrane region" description="Helical" evidence="10">
    <location>
        <begin position="972"/>
        <end position="992"/>
    </location>
</feature>
<dbReference type="Pfam" id="PF01794">
    <property type="entry name" value="Ferric_reduct"/>
    <property type="match status" value="1"/>
</dbReference>
<dbReference type="CDD" id="cd06186">
    <property type="entry name" value="NOX_Duox_like_FAD_NADP"/>
    <property type="match status" value="1"/>
</dbReference>
<feature type="transmembrane region" description="Helical" evidence="10">
    <location>
        <begin position="1201"/>
        <end position="1219"/>
    </location>
</feature>
<reference evidence="13 14" key="1">
    <citation type="submission" date="2016-10" db="EMBL/GenBank/DDBJ databases">
        <title>Proteomics and genomics reveal pathogen-plant mechanisms compatible with a hemibiotrophic lifestyle of Diplodia corticola.</title>
        <authorList>
            <person name="Fernandes I."/>
            <person name="De Jonge R."/>
            <person name="Van De Peer Y."/>
            <person name="Devreese B."/>
            <person name="Alves A."/>
            <person name="Esteves A.C."/>
        </authorList>
    </citation>
    <scope>NUCLEOTIDE SEQUENCE [LARGE SCALE GENOMIC DNA]</scope>
    <source>
        <strain evidence="13 14">CBS 112549</strain>
    </source>
</reference>
<keyword evidence="5 10" id="KW-1133">Transmembrane helix</keyword>
<dbReference type="GO" id="GO:0005509">
    <property type="term" value="F:calcium ion binding"/>
    <property type="evidence" value="ECO:0007669"/>
    <property type="project" value="InterPro"/>
</dbReference>
<keyword evidence="7" id="KW-0406">Ion transport</keyword>
<feature type="transmembrane region" description="Helical" evidence="10">
    <location>
        <begin position="207"/>
        <end position="233"/>
    </location>
</feature>
<feature type="compositionally biased region" description="Basic and acidic residues" evidence="9">
    <location>
        <begin position="482"/>
        <end position="496"/>
    </location>
</feature>
<keyword evidence="8 10" id="KW-0472">Membrane</keyword>
<dbReference type="GO" id="GO:0006811">
    <property type="term" value="P:monoatomic ion transport"/>
    <property type="evidence" value="ECO:0007669"/>
    <property type="project" value="UniProtKB-KW"/>
</dbReference>
<keyword evidence="14" id="KW-1185">Reference proteome</keyword>
<feature type="transmembrane region" description="Helical" evidence="10">
    <location>
        <begin position="156"/>
        <end position="186"/>
    </location>
</feature>
<dbReference type="PANTHER" id="PTHR43791:SF92">
    <property type="entry name" value="AGL026WP"/>
    <property type="match status" value="1"/>
</dbReference>
<dbReference type="InterPro" id="IPR013121">
    <property type="entry name" value="Fe_red_NAD-bd_6"/>
</dbReference>
<evidence type="ECO:0000259" key="11">
    <source>
        <dbReference type="PROSITE" id="PS50222"/>
    </source>
</evidence>
<feature type="transmembrane region" description="Helical" evidence="10">
    <location>
        <begin position="1110"/>
        <end position="1130"/>
    </location>
</feature>
<feature type="transmembrane region" description="Helical" evidence="10">
    <location>
        <begin position="840"/>
        <end position="857"/>
    </location>
</feature>
<evidence type="ECO:0000256" key="2">
    <source>
        <dbReference type="ARBA" id="ARBA00022448"/>
    </source>
</evidence>
<dbReference type="Pfam" id="PF07690">
    <property type="entry name" value="MFS_1"/>
    <property type="match status" value="1"/>
</dbReference>
<comment type="caution">
    <text evidence="13">The sequence shown here is derived from an EMBL/GenBank/DDBJ whole genome shotgun (WGS) entry which is preliminary data.</text>
</comment>
<dbReference type="PANTHER" id="PTHR43791">
    <property type="entry name" value="PERMEASE-RELATED"/>
    <property type="match status" value="1"/>
</dbReference>
<feature type="transmembrane region" description="Helical" evidence="10">
    <location>
        <begin position="1231"/>
        <end position="1252"/>
    </location>
</feature>
<dbReference type="SUPFAM" id="SSF103473">
    <property type="entry name" value="MFS general substrate transporter"/>
    <property type="match status" value="1"/>
</dbReference>
<evidence type="ECO:0000256" key="6">
    <source>
        <dbReference type="ARBA" id="ARBA00023002"/>
    </source>
</evidence>
<dbReference type="InterPro" id="IPR013130">
    <property type="entry name" value="Fe3_Rdtase_TM_dom"/>
</dbReference>
<name>A0A1J9SM77_9PEZI</name>
<dbReference type="GO" id="GO:0016020">
    <property type="term" value="C:membrane"/>
    <property type="evidence" value="ECO:0007669"/>
    <property type="project" value="UniProtKB-SubCell"/>
</dbReference>
<evidence type="ECO:0000256" key="4">
    <source>
        <dbReference type="ARBA" id="ARBA00022982"/>
    </source>
</evidence>
<dbReference type="Gene3D" id="3.40.50.80">
    <property type="entry name" value="Nucleotide-binding domain of ferredoxin-NADP reductase (FNR) module"/>
    <property type="match status" value="1"/>
</dbReference>
<comment type="subcellular location">
    <subcellularLocation>
        <location evidence="1">Membrane</location>
        <topology evidence="1">Multi-pass membrane protein</topology>
    </subcellularLocation>
</comment>
<evidence type="ECO:0000256" key="9">
    <source>
        <dbReference type="SAM" id="MobiDB-lite"/>
    </source>
</evidence>
<feature type="transmembrane region" description="Helical" evidence="10">
    <location>
        <begin position="941"/>
        <end position="960"/>
    </location>
</feature>
<protein>
    <submittedName>
        <fullName evidence="13">Fad-binding domain-containing protein</fullName>
    </submittedName>
</protein>
<proteinExistence type="predicted"/>
<dbReference type="Pfam" id="PF08030">
    <property type="entry name" value="NAD_binding_6"/>
    <property type="match status" value="1"/>
</dbReference>
<dbReference type="GeneID" id="31010114"/>
<feature type="transmembrane region" description="Helical" evidence="10">
    <location>
        <begin position="293"/>
        <end position="310"/>
    </location>
</feature>
<evidence type="ECO:0000256" key="8">
    <source>
        <dbReference type="ARBA" id="ARBA00023136"/>
    </source>
</evidence>
<dbReference type="OrthoDB" id="167398at2759"/>
<keyword evidence="2" id="KW-0813">Transport</keyword>
<dbReference type="InterPro" id="IPR011701">
    <property type="entry name" value="MFS"/>
</dbReference>
<dbReference type="InterPro" id="IPR002048">
    <property type="entry name" value="EF_hand_dom"/>
</dbReference>
<evidence type="ECO:0000256" key="1">
    <source>
        <dbReference type="ARBA" id="ARBA00004141"/>
    </source>
</evidence>
<feature type="transmembrane region" description="Helical" evidence="10">
    <location>
        <begin position="1004"/>
        <end position="1026"/>
    </location>
</feature>
<evidence type="ECO:0000256" key="3">
    <source>
        <dbReference type="ARBA" id="ARBA00022692"/>
    </source>
</evidence>
<evidence type="ECO:0000259" key="12">
    <source>
        <dbReference type="PROSITE" id="PS51384"/>
    </source>
</evidence>
<dbReference type="InterPro" id="IPR013112">
    <property type="entry name" value="FAD-bd_8"/>
</dbReference>
<dbReference type="FunFam" id="1.20.1250.20:FF:000057">
    <property type="entry name" value="MFS general substrate transporter"/>
    <property type="match status" value="1"/>
</dbReference>
<dbReference type="InterPro" id="IPR017938">
    <property type="entry name" value="Riboflavin_synthase-like_b-brl"/>
</dbReference>
<dbReference type="GO" id="GO:0022857">
    <property type="term" value="F:transmembrane transporter activity"/>
    <property type="evidence" value="ECO:0007669"/>
    <property type="project" value="InterPro"/>
</dbReference>
<gene>
    <name evidence="13" type="ORF">BKCO1_1000456</name>
</gene>
<dbReference type="Proteomes" id="UP000183809">
    <property type="component" value="Unassembled WGS sequence"/>
</dbReference>
<feature type="transmembrane region" description="Helical" evidence="10">
    <location>
        <begin position="125"/>
        <end position="144"/>
    </location>
</feature>